<sequence>MNKQEIIEKINNALAEEYEVDLSKITPEANIKDTFDLDSLSFVDMIALVEDVSGMEIKDTDVVSIATFENLYESCLRGFVNHAEK</sequence>
<protein>
    <submittedName>
        <fullName evidence="2">Acyl carrier protein</fullName>
    </submittedName>
</protein>
<dbReference type="InterPro" id="IPR036736">
    <property type="entry name" value="ACP-like_sf"/>
</dbReference>
<evidence type="ECO:0000259" key="1">
    <source>
        <dbReference type="PROSITE" id="PS50075"/>
    </source>
</evidence>
<evidence type="ECO:0000313" key="2">
    <source>
        <dbReference type="EMBL" id="KAA6300470.1"/>
    </source>
</evidence>
<name>A0A5M8NUP9_9BACT</name>
<accession>A0A5M8NUP9</accession>
<comment type="caution">
    <text evidence="2">The sequence shown here is derived from an EMBL/GenBank/DDBJ whole genome shotgun (WGS) entry which is preliminary data.</text>
</comment>
<gene>
    <name evidence="2" type="ORF">EZS26_003381</name>
</gene>
<reference evidence="2 3" key="1">
    <citation type="submission" date="2019-03" db="EMBL/GenBank/DDBJ databases">
        <title>Single cell metagenomics reveals metabolic interactions within the superorganism composed of flagellate Streblomastix strix and complex community of Bacteroidetes bacteria on its surface.</title>
        <authorList>
            <person name="Treitli S.C."/>
            <person name="Kolisko M."/>
            <person name="Husnik F."/>
            <person name="Keeling P."/>
            <person name="Hampl V."/>
        </authorList>
    </citation>
    <scope>NUCLEOTIDE SEQUENCE [LARGE SCALE GENOMIC DNA]</scope>
    <source>
        <strain evidence="2">St1</strain>
    </source>
</reference>
<feature type="domain" description="Carrier" evidence="1">
    <location>
        <begin position="1"/>
        <end position="79"/>
    </location>
</feature>
<dbReference type="SUPFAM" id="SSF47336">
    <property type="entry name" value="ACP-like"/>
    <property type="match status" value="1"/>
</dbReference>
<evidence type="ECO:0000313" key="3">
    <source>
        <dbReference type="Proteomes" id="UP000324575"/>
    </source>
</evidence>
<organism evidence="2 3">
    <name type="scientific">Candidatus Ordinivivax streblomastigis</name>
    <dbReference type="NCBI Taxonomy" id="2540710"/>
    <lineage>
        <taxon>Bacteria</taxon>
        <taxon>Pseudomonadati</taxon>
        <taxon>Bacteroidota</taxon>
        <taxon>Bacteroidia</taxon>
        <taxon>Bacteroidales</taxon>
        <taxon>Candidatus Ordinivivax</taxon>
    </lineage>
</organism>
<proteinExistence type="predicted"/>
<dbReference type="PROSITE" id="PS50075">
    <property type="entry name" value="CARRIER"/>
    <property type="match status" value="1"/>
</dbReference>
<dbReference type="EMBL" id="SNRX01000077">
    <property type="protein sequence ID" value="KAA6300470.1"/>
    <property type="molecule type" value="Genomic_DNA"/>
</dbReference>
<dbReference type="AlphaFoldDB" id="A0A5M8NUP9"/>
<dbReference type="Gene3D" id="1.10.1200.10">
    <property type="entry name" value="ACP-like"/>
    <property type="match status" value="1"/>
</dbReference>
<dbReference type="Pfam" id="PF00550">
    <property type="entry name" value="PP-binding"/>
    <property type="match status" value="1"/>
</dbReference>
<dbReference type="InterPro" id="IPR009081">
    <property type="entry name" value="PP-bd_ACP"/>
</dbReference>
<dbReference type="Proteomes" id="UP000324575">
    <property type="component" value="Unassembled WGS sequence"/>
</dbReference>